<comment type="caution">
    <text evidence="2">The sequence shown here is derived from an EMBL/GenBank/DDBJ whole genome shotgun (WGS) entry which is preliminary data.</text>
</comment>
<name>A0A917C820_9HYPH</name>
<evidence type="ECO:0000313" key="3">
    <source>
        <dbReference type="Proteomes" id="UP000606044"/>
    </source>
</evidence>
<feature type="transmembrane region" description="Helical" evidence="1">
    <location>
        <begin position="6"/>
        <end position="25"/>
    </location>
</feature>
<reference evidence="2" key="2">
    <citation type="submission" date="2020-09" db="EMBL/GenBank/DDBJ databases">
        <authorList>
            <person name="Sun Q."/>
            <person name="Sedlacek I."/>
        </authorList>
    </citation>
    <scope>NUCLEOTIDE SEQUENCE</scope>
    <source>
        <strain evidence="2">CCM 7897</strain>
    </source>
</reference>
<keyword evidence="1" id="KW-1133">Transmembrane helix</keyword>
<protein>
    <submittedName>
        <fullName evidence="2">Uncharacterized protein</fullName>
    </submittedName>
</protein>
<dbReference type="RefSeq" id="WP_188581871.1">
    <property type="nucleotide sequence ID" value="NZ_BMCT01000006.1"/>
</dbReference>
<dbReference type="Proteomes" id="UP000606044">
    <property type="component" value="Unassembled WGS sequence"/>
</dbReference>
<keyword evidence="1" id="KW-0812">Transmembrane</keyword>
<feature type="transmembrane region" description="Helical" evidence="1">
    <location>
        <begin position="56"/>
        <end position="75"/>
    </location>
</feature>
<keyword evidence="3" id="KW-1185">Reference proteome</keyword>
<dbReference type="AlphaFoldDB" id="A0A917C820"/>
<feature type="transmembrane region" description="Helical" evidence="1">
    <location>
        <begin position="82"/>
        <end position="105"/>
    </location>
</feature>
<evidence type="ECO:0000256" key="1">
    <source>
        <dbReference type="SAM" id="Phobius"/>
    </source>
</evidence>
<dbReference type="EMBL" id="BMCT01000006">
    <property type="protein sequence ID" value="GGF76023.1"/>
    <property type="molecule type" value="Genomic_DNA"/>
</dbReference>
<proteinExistence type="predicted"/>
<reference evidence="2" key="1">
    <citation type="journal article" date="2014" name="Int. J. Syst. Evol. Microbiol.">
        <title>Complete genome sequence of Corynebacterium casei LMG S-19264T (=DSM 44701T), isolated from a smear-ripened cheese.</title>
        <authorList>
            <consortium name="US DOE Joint Genome Institute (JGI-PGF)"/>
            <person name="Walter F."/>
            <person name="Albersmeier A."/>
            <person name="Kalinowski J."/>
            <person name="Ruckert C."/>
        </authorList>
    </citation>
    <scope>NUCLEOTIDE SEQUENCE</scope>
    <source>
        <strain evidence="2">CCM 7897</strain>
    </source>
</reference>
<keyword evidence="1" id="KW-0472">Membrane</keyword>
<accession>A0A917C820</accession>
<organism evidence="2 3">
    <name type="scientific">Azorhizobium oxalatiphilum</name>
    <dbReference type="NCBI Taxonomy" id="980631"/>
    <lineage>
        <taxon>Bacteria</taxon>
        <taxon>Pseudomonadati</taxon>
        <taxon>Pseudomonadota</taxon>
        <taxon>Alphaproteobacteria</taxon>
        <taxon>Hyphomicrobiales</taxon>
        <taxon>Xanthobacteraceae</taxon>
        <taxon>Azorhizobium</taxon>
    </lineage>
</organism>
<sequence length="113" mass="11406">MLEISVLIAAMTGAVAGSALAAWLSGAPIWKGALTAALAMALQLGISTLLEIDNPIVNGLLFILTVGLIGGRWGFGLGTRQLALVVLGSVLFAIAVPLALIYLVLTPLGIGQG</sequence>
<evidence type="ECO:0000313" key="2">
    <source>
        <dbReference type="EMBL" id="GGF76023.1"/>
    </source>
</evidence>
<feature type="transmembrane region" description="Helical" evidence="1">
    <location>
        <begin position="32"/>
        <end position="50"/>
    </location>
</feature>
<gene>
    <name evidence="2" type="ORF">GCM10007301_40030</name>
</gene>